<dbReference type="PANTHER" id="PTHR35585">
    <property type="entry name" value="HHE DOMAIN PROTEIN (AFU_ORTHOLOGUE AFUA_4G00730)"/>
    <property type="match status" value="1"/>
</dbReference>
<keyword evidence="4" id="KW-1185">Reference proteome</keyword>
<dbReference type="Proteomes" id="UP001169063">
    <property type="component" value="Unassembled WGS sequence"/>
</dbReference>
<dbReference type="RefSeq" id="WP_302110650.1">
    <property type="nucleotide sequence ID" value="NZ_JAUKTR010000005.1"/>
</dbReference>
<sequence length="206" mass="22924">MAASLQTSRDDLKKMEKGEAPPDALRLLAADHRKVEDLFEQFEKARGAEKKGELARQICTELKIHAELEERIFYPAVRGKIEADLLDEAYVEHDGAKVLIQEIEAGEPDEAFYDAKVKVLSEQIEHHVKEEERQEDSMFAQVRKADVDLEALGQQMWSLKQELMAEAEAGALPPAETRTFAGDDAEAALRSSSEFGEPGGKGTQKA</sequence>
<organism evidence="3 4">
    <name type="scientific">Peiella sedimenti</name>
    <dbReference type="NCBI Taxonomy" id="3061083"/>
    <lineage>
        <taxon>Bacteria</taxon>
        <taxon>Pseudomonadati</taxon>
        <taxon>Pseudomonadota</taxon>
        <taxon>Alphaproteobacteria</taxon>
        <taxon>Caulobacterales</taxon>
        <taxon>Caulobacteraceae</taxon>
        <taxon>Peiella</taxon>
    </lineage>
</organism>
<evidence type="ECO:0000256" key="1">
    <source>
        <dbReference type="SAM" id="MobiDB-lite"/>
    </source>
</evidence>
<dbReference type="Gene3D" id="1.20.120.520">
    <property type="entry name" value="nmb1532 protein domain like"/>
    <property type="match status" value="1"/>
</dbReference>
<accession>A0ABT8SRK9</accession>
<proteinExistence type="predicted"/>
<feature type="region of interest" description="Disordered" evidence="1">
    <location>
        <begin position="168"/>
        <end position="206"/>
    </location>
</feature>
<dbReference type="Pfam" id="PF01814">
    <property type="entry name" value="Hemerythrin"/>
    <property type="match status" value="1"/>
</dbReference>
<name>A0ABT8SRK9_9CAUL</name>
<feature type="region of interest" description="Disordered" evidence="1">
    <location>
        <begin position="1"/>
        <end position="20"/>
    </location>
</feature>
<evidence type="ECO:0000313" key="3">
    <source>
        <dbReference type="EMBL" id="MDO1560227.1"/>
    </source>
</evidence>
<evidence type="ECO:0000313" key="4">
    <source>
        <dbReference type="Proteomes" id="UP001169063"/>
    </source>
</evidence>
<dbReference type="PANTHER" id="PTHR35585:SF1">
    <property type="entry name" value="HHE DOMAIN PROTEIN (AFU_ORTHOLOGUE AFUA_4G00730)"/>
    <property type="match status" value="1"/>
</dbReference>
<evidence type="ECO:0000259" key="2">
    <source>
        <dbReference type="Pfam" id="PF01814"/>
    </source>
</evidence>
<reference evidence="3" key="1">
    <citation type="submission" date="2023-07" db="EMBL/GenBank/DDBJ databases">
        <title>Brevundimonas soil sp. nov., isolated from the soil of chemical plant.</title>
        <authorList>
            <person name="Wu N."/>
        </authorList>
    </citation>
    <scope>NUCLEOTIDE SEQUENCE</scope>
    <source>
        <strain evidence="3">XZ-24</strain>
    </source>
</reference>
<feature type="compositionally biased region" description="Gly residues" evidence="1">
    <location>
        <begin position="197"/>
        <end position="206"/>
    </location>
</feature>
<dbReference type="EMBL" id="JAUKTR010000005">
    <property type="protein sequence ID" value="MDO1560227.1"/>
    <property type="molecule type" value="Genomic_DNA"/>
</dbReference>
<comment type="caution">
    <text evidence="3">The sequence shown here is derived from an EMBL/GenBank/DDBJ whole genome shotgun (WGS) entry which is preliminary data.</text>
</comment>
<feature type="domain" description="Hemerythrin-like" evidence="2">
    <location>
        <begin position="24"/>
        <end position="133"/>
    </location>
</feature>
<feature type="compositionally biased region" description="Basic and acidic residues" evidence="1">
    <location>
        <begin position="8"/>
        <end position="20"/>
    </location>
</feature>
<protein>
    <submittedName>
        <fullName evidence="3">Hemerythrin domain-containing protein</fullName>
    </submittedName>
</protein>
<dbReference type="InterPro" id="IPR012312">
    <property type="entry name" value="Hemerythrin-like"/>
</dbReference>
<gene>
    <name evidence="3" type="ORF">Q0812_12390</name>
</gene>